<dbReference type="CDD" id="cd00051">
    <property type="entry name" value="EFh"/>
    <property type="match status" value="1"/>
</dbReference>
<keyword evidence="5" id="KW-1185">Reference proteome</keyword>
<dbReference type="Proteomes" id="UP000663879">
    <property type="component" value="Unassembled WGS sequence"/>
</dbReference>
<dbReference type="PROSITE" id="PS00018">
    <property type="entry name" value="EF_HAND_1"/>
    <property type="match status" value="2"/>
</dbReference>
<dbReference type="EMBL" id="CAJNOC010000596">
    <property type="protein sequence ID" value="CAF0780994.1"/>
    <property type="molecule type" value="Genomic_DNA"/>
</dbReference>
<dbReference type="PANTHER" id="PTHR23050">
    <property type="entry name" value="CALCIUM BINDING PROTEIN"/>
    <property type="match status" value="1"/>
</dbReference>
<dbReference type="Gene3D" id="1.10.238.10">
    <property type="entry name" value="EF-hand"/>
    <property type="match status" value="1"/>
</dbReference>
<sequence>MPISEGQKKAFREHFNKWDKDGDGKISSKDLRALFAELEVELTDDDIEEIMADTDKNKDGLITFEEFCAAKKKSMLK</sequence>
<reference evidence="4" key="1">
    <citation type="submission" date="2021-02" db="EMBL/GenBank/DDBJ databases">
        <authorList>
            <person name="Nowell W R."/>
        </authorList>
    </citation>
    <scope>NUCLEOTIDE SEQUENCE</scope>
    <source>
        <strain evidence="4">Ploen Becks lab</strain>
    </source>
</reference>
<proteinExistence type="predicted"/>
<dbReference type="GO" id="GO:0005509">
    <property type="term" value="F:calcium ion binding"/>
    <property type="evidence" value="ECO:0007669"/>
    <property type="project" value="InterPro"/>
</dbReference>
<dbReference type="InterPro" id="IPR011992">
    <property type="entry name" value="EF-hand-dom_pair"/>
</dbReference>
<keyword evidence="1" id="KW-0677">Repeat</keyword>
<name>A0A813RG76_9BILA</name>
<dbReference type="OrthoDB" id="26525at2759"/>
<evidence type="ECO:0000259" key="3">
    <source>
        <dbReference type="PROSITE" id="PS50222"/>
    </source>
</evidence>
<accession>A0A813RG76</accession>
<evidence type="ECO:0000313" key="4">
    <source>
        <dbReference type="EMBL" id="CAF0780994.1"/>
    </source>
</evidence>
<feature type="domain" description="EF-hand" evidence="3">
    <location>
        <begin position="42"/>
        <end position="77"/>
    </location>
</feature>
<gene>
    <name evidence="4" type="ORF">OXX778_LOCUS5460</name>
</gene>
<keyword evidence="2" id="KW-0106">Calcium</keyword>
<dbReference type="FunFam" id="1.10.238.10:FF:000003">
    <property type="entry name" value="Calmodulin A"/>
    <property type="match status" value="1"/>
</dbReference>
<dbReference type="InterPro" id="IPR002048">
    <property type="entry name" value="EF_hand_dom"/>
</dbReference>
<organism evidence="4 5">
    <name type="scientific">Brachionus calyciflorus</name>
    <dbReference type="NCBI Taxonomy" id="104777"/>
    <lineage>
        <taxon>Eukaryota</taxon>
        <taxon>Metazoa</taxon>
        <taxon>Spiralia</taxon>
        <taxon>Gnathifera</taxon>
        <taxon>Rotifera</taxon>
        <taxon>Eurotatoria</taxon>
        <taxon>Monogononta</taxon>
        <taxon>Pseudotrocha</taxon>
        <taxon>Ploima</taxon>
        <taxon>Brachionidae</taxon>
        <taxon>Brachionus</taxon>
    </lineage>
</organism>
<protein>
    <recommendedName>
        <fullName evidence="3">EF-hand domain-containing protein</fullName>
    </recommendedName>
</protein>
<dbReference type="PROSITE" id="PS50222">
    <property type="entry name" value="EF_HAND_2"/>
    <property type="match status" value="2"/>
</dbReference>
<feature type="domain" description="EF-hand" evidence="3">
    <location>
        <begin position="6"/>
        <end position="41"/>
    </location>
</feature>
<evidence type="ECO:0000313" key="5">
    <source>
        <dbReference type="Proteomes" id="UP000663879"/>
    </source>
</evidence>
<comment type="caution">
    <text evidence="4">The sequence shown here is derived from an EMBL/GenBank/DDBJ whole genome shotgun (WGS) entry which is preliminary data.</text>
</comment>
<dbReference type="InterPro" id="IPR050145">
    <property type="entry name" value="Centrin_CML-like"/>
</dbReference>
<dbReference type="InterPro" id="IPR018247">
    <property type="entry name" value="EF_Hand_1_Ca_BS"/>
</dbReference>
<dbReference type="Pfam" id="PF13499">
    <property type="entry name" value="EF-hand_7"/>
    <property type="match status" value="1"/>
</dbReference>
<dbReference type="SUPFAM" id="SSF47473">
    <property type="entry name" value="EF-hand"/>
    <property type="match status" value="1"/>
</dbReference>
<evidence type="ECO:0000256" key="2">
    <source>
        <dbReference type="ARBA" id="ARBA00022837"/>
    </source>
</evidence>
<evidence type="ECO:0000256" key="1">
    <source>
        <dbReference type="ARBA" id="ARBA00022737"/>
    </source>
</evidence>
<dbReference type="SMART" id="SM00054">
    <property type="entry name" value="EFh"/>
    <property type="match status" value="2"/>
</dbReference>
<dbReference type="AlphaFoldDB" id="A0A813RG76"/>